<dbReference type="PANTHER" id="PTHR30505:SF34">
    <property type="entry name" value="FRUCTOSE-LIKE PERMEASE IIC COMPONENT 2"/>
    <property type="match status" value="1"/>
</dbReference>
<dbReference type="EMBL" id="ADBY01000026">
    <property type="protein sequence ID" value="EFE96767.1"/>
    <property type="molecule type" value="Genomic_DNA"/>
</dbReference>
<evidence type="ECO:0000259" key="10">
    <source>
        <dbReference type="PROSITE" id="PS51104"/>
    </source>
</evidence>
<keyword evidence="4" id="KW-0762">Sugar transport</keyword>
<feature type="transmembrane region" description="Helical" evidence="9">
    <location>
        <begin position="94"/>
        <end position="121"/>
    </location>
</feature>
<dbReference type="AlphaFoldDB" id="D4E0C6"/>
<keyword evidence="6 9" id="KW-0812">Transmembrane</keyword>
<evidence type="ECO:0000256" key="6">
    <source>
        <dbReference type="ARBA" id="ARBA00022692"/>
    </source>
</evidence>
<gene>
    <name evidence="11" type="primary">frwC</name>
    <name evidence="11" type="ORF">HMPREF0758_1626</name>
</gene>
<dbReference type="InterPro" id="IPR006327">
    <property type="entry name" value="PTS_IIC_fruc"/>
</dbReference>
<evidence type="ECO:0000313" key="11">
    <source>
        <dbReference type="EMBL" id="EFE96767.1"/>
    </source>
</evidence>
<feature type="transmembrane region" description="Helical" evidence="9">
    <location>
        <begin position="173"/>
        <end position="191"/>
    </location>
</feature>
<reference evidence="11 12" key="1">
    <citation type="submission" date="2010-01" db="EMBL/GenBank/DDBJ databases">
        <authorList>
            <person name="Muzny D."/>
            <person name="Qin X."/>
            <person name="Deng J."/>
            <person name="Jiang H."/>
            <person name="Liu Y."/>
            <person name="Qu J."/>
            <person name="Song X.-Z."/>
            <person name="Zhang L."/>
            <person name="Thornton R."/>
            <person name="Coyle M."/>
            <person name="Francisco L."/>
            <person name="Jackson L."/>
            <person name="Javaid M."/>
            <person name="Korchina V."/>
            <person name="Kovar C."/>
            <person name="Mata R."/>
            <person name="Mathew T."/>
            <person name="Ngo R."/>
            <person name="Nguyen L."/>
            <person name="Nguyen N."/>
            <person name="Okwuonu G."/>
            <person name="Ongeri F."/>
            <person name="Pham C."/>
            <person name="Simmons D."/>
            <person name="Wilczek-Boney K."/>
            <person name="Hale W."/>
            <person name="Jakkamsetti A."/>
            <person name="Pham P."/>
            <person name="Ruth R."/>
            <person name="San Lucas F."/>
            <person name="Warren J."/>
            <person name="Zhang J."/>
            <person name="Zhao Z."/>
            <person name="Zhou C."/>
            <person name="Zhu D."/>
            <person name="Lee S."/>
            <person name="Bess C."/>
            <person name="Blankenburg K."/>
            <person name="Forbes L."/>
            <person name="Fu Q."/>
            <person name="Gubbala S."/>
            <person name="Hirani K."/>
            <person name="Jayaseelan J.C."/>
            <person name="Lara F."/>
            <person name="Munidasa M."/>
            <person name="Palculict T."/>
            <person name="Patil S."/>
            <person name="Pu L.-L."/>
            <person name="Saada N."/>
            <person name="Tang L."/>
            <person name="Weissenberger G."/>
            <person name="Zhu Y."/>
            <person name="Hemphill L."/>
            <person name="Shang Y."/>
            <person name="Youmans B."/>
            <person name="Ayvaz T."/>
            <person name="Ross M."/>
            <person name="Santibanez J."/>
            <person name="Aqrawi P."/>
            <person name="Gross S."/>
            <person name="Joshi V."/>
            <person name="Fowler G."/>
            <person name="Nazareth L."/>
            <person name="Reid J."/>
            <person name="Worley K."/>
            <person name="Petrosino J."/>
            <person name="Highlander S."/>
            <person name="Gibbs R."/>
        </authorList>
    </citation>
    <scope>NUCLEOTIDE SEQUENCE [LARGE SCALE GENOMIC DNA]</scope>
    <source>
        <strain evidence="11 12">DSM 4582</strain>
    </source>
</reference>
<dbReference type="GO" id="GO:0005351">
    <property type="term" value="F:carbohydrate:proton symporter activity"/>
    <property type="evidence" value="ECO:0007669"/>
    <property type="project" value="InterPro"/>
</dbReference>
<name>D4E0C6_SEROD</name>
<keyword evidence="5" id="KW-0598">Phosphotransferase system</keyword>
<feature type="transmembrane region" description="Helical" evidence="9">
    <location>
        <begin position="249"/>
        <end position="270"/>
    </location>
</feature>
<dbReference type="InterPro" id="IPR050864">
    <property type="entry name" value="Bacterial_PTS_Sugar_Transport"/>
</dbReference>
<dbReference type="EC" id="2.7.1.191" evidence="11"/>
<evidence type="ECO:0000256" key="4">
    <source>
        <dbReference type="ARBA" id="ARBA00022597"/>
    </source>
</evidence>
<feature type="transmembrane region" description="Helical" evidence="9">
    <location>
        <begin position="133"/>
        <end position="153"/>
    </location>
</feature>
<keyword evidence="8 9" id="KW-0472">Membrane</keyword>
<keyword evidence="7 9" id="KW-1133">Transmembrane helix</keyword>
<dbReference type="Proteomes" id="UP000005723">
    <property type="component" value="Unassembled WGS sequence"/>
</dbReference>
<dbReference type="InterPro" id="IPR003352">
    <property type="entry name" value="PTS_EIIC"/>
</dbReference>
<keyword evidence="2" id="KW-0813">Transport</keyword>
<keyword evidence="3" id="KW-1003">Cell membrane</keyword>
<evidence type="ECO:0000256" key="8">
    <source>
        <dbReference type="ARBA" id="ARBA00023136"/>
    </source>
</evidence>
<feature type="transmembrane region" description="Helical" evidence="9">
    <location>
        <begin position="20"/>
        <end position="41"/>
    </location>
</feature>
<feature type="transmembrane region" description="Helical" evidence="9">
    <location>
        <begin position="61"/>
        <end position="82"/>
    </location>
</feature>
<dbReference type="GO" id="GO:0009401">
    <property type="term" value="P:phosphoenolpyruvate-dependent sugar phosphotransferase system"/>
    <property type="evidence" value="ECO:0007669"/>
    <property type="project" value="UniProtKB-KW"/>
</dbReference>
<dbReference type="NCBIfam" id="TIGR01427">
    <property type="entry name" value="PTS_IIC_fructo"/>
    <property type="match status" value="1"/>
</dbReference>
<evidence type="ECO:0000256" key="7">
    <source>
        <dbReference type="ARBA" id="ARBA00022989"/>
    </source>
</evidence>
<evidence type="ECO:0000256" key="5">
    <source>
        <dbReference type="ARBA" id="ARBA00022683"/>
    </source>
</evidence>
<dbReference type="Pfam" id="PF02378">
    <property type="entry name" value="PTS_EIIC"/>
    <property type="match status" value="1"/>
</dbReference>
<evidence type="ECO:0000256" key="1">
    <source>
        <dbReference type="ARBA" id="ARBA00004429"/>
    </source>
</evidence>
<protein>
    <submittedName>
        <fullName evidence="11">Phosphotransferase system, EIIC</fullName>
        <ecNumber evidence="11">2.7.1.191</ecNumber>
    </submittedName>
</protein>
<dbReference type="PANTHER" id="PTHR30505">
    <property type="entry name" value="FRUCTOSE-LIKE PERMEASE"/>
    <property type="match status" value="1"/>
</dbReference>
<dbReference type="GO" id="GO:0008982">
    <property type="term" value="F:protein-N(PI)-phosphohistidine-sugar phosphotransferase activity"/>
    <property type="evidence" value="ECO:0007669"/>
    <property type="project" value="InterPro"/>
</dbReference>
<comment type="subcellular location">
    <subcellularLocation>
        <location evidence="1">Cell inner membrane</location>
        <topology evidence="1">Multi-pass membrane protein</topology>
    </subcellularLocation>
</comment>
<comment type="caution">
    <text evidence="11">The sequence shown here is derived from an EMBL/GenBank/DDBJ whole genome shotgun (WGS) entry which is preliminary data.</text>
</comment>
<accession>D4E0C6</accession>
<organism evidence="11 12">
    <name type="scientific">Serratia odorifera DSM 4582</name>
    <dbReference type="NCBI Taxonomy" id="667129"/>
    <lineage>
        <taxon>Bacteria</taxon>
        <taxon>Pseudomonadati</taxon>
        <taxon>Pseudomonadota</taxon>
        <taxon>Gammaproteobacteria</taxon>
        <taxon>Enterobacterales</taxon>
        <taxon>Yersiniaceae</taxon>
        <taxon>Serratia</taxon>
    </lineage>
</organism>
<evidence type="ECO:0000256" key="3">
    <source>
        <dbReference type="ARBA" id="ARBA00022475"/>
    </source>
</evidence>
<feature type="transmembrane region" description="Helical" evidence="9">
    <location>
        <begin position="314"/>
        <end position="335"/>
    </location>
</feature>
<feature type="domain" description="PTS EIIC type-2" evidence="10">
    <location>
        <begin position="12"/>
        <end position="345"/>
    </location>
</feature>
<dbReference type="HOGENOM" id="CLU_013155_0_1_6"/>
<dbReference type="STRING" id="667129.HMPREF0758_1626"/>
<keyword evidence="11" id="KW-0808">Transferase</keyword>
<feature type="transmembrane region" description="Helical" evidence="9">
    <location>
        <begin position="282"/>
        <end position="302"/>
    </location>
</feature>
<evidence type="ECO:0000256" key="9">
    <source>
        <dbReference type="SAM" id="Phobius"/>
    </source>
</evidence>
<feature type="transmembrane region" description="Helical" evidence="9">
    <location>
        <begin position="203"/>
        <end position="229"/>
    </location>
</feature>
<dbReference type="InterPro" id="IPR013014">
    <property type="entry name" value="PTS_EIIC_2"/>
</dbReference>
<dbReference type="PROSITE" id="PS51104">
    <property type="entry name" value="PTS_EIIC_TYPE_2"/>
    <property type="match status" value="1"/>
</dbReference>
<evidence type="ECO:0000313" key="12">
    <source>
        <dbReference type="Proteomes" id="UP000005723"/>
    </source>
</evidence>
<dbReference type="GO" id="GO:0005886">
    <property type="term" value="C:plasma membrane"/>
    <property type="evidence" value="ECO:0007669"/>
    <property type="project" value="UniProtKB-SubCell"/>
</dbReference>
<keyword evidence="12" id="KW-1185">Reference proteome</keyword>
<sequence>MMKDLLNILKNTRQHLMSGVSHMIPFVVAGGILLAVSVMLYGKGAVPDAATDPNLKKLFDIGVAGLTLMVPFLAAYIGYSIADRSALAPAAIGAWVGASFGAGFFGAIIAGLLGGIIVFYLKKIPVPKILRSVMPIFVIPIVGTLLTAGIMMWGLGEPVGALTTGLTRWLQGMQQGSIVVLAIIMGLMLAFDMGGPVNKVAYAFMLICVAQGVYSVVAIAAVAIATPPLGLGFATLIGRKYYSLEEREAGKAALLMGCVGVTEGAIPFAAADPLRVIPSIMIGSACAAVVAALFGAQCYAGWGGLIVLPVVAGKLGFIAALLTGMVITALLVNLLKSRAAKQQTAATREQNDLDLDFEIN</sequence>
<dbReference type="NCBIfam" id="NF007787">
    <property type="entry name" value="PRK10478.1"/>
    <property type="match status" value="1"/>
</dbReference>
<dbReference type="GO" id="GO:0090563">
    <property type="term" value="F:protein-phosphocysteine-sugar phosphotransferase activity"/>
    <property type="evidence" value="ECO:0007669"/>
    <property type="project" value="TreeGrafter"/>
</dbReference>
<evidence type="ECO:0000256" key="2">
    <source>
        <dbReference type="ARBA" id="ARBA00022448"/>
    </source>
</evidence>
<proteinExistence type="predicted"/>